<dbReference type="SUPFAM" id="SSF47923">
    <property type="entry name" value="Ypt/Rab-GAP domain of gyp1p"/>
    <property type="match status" value="2"/>
</dbReference>
<evidence type="ECO:0000313" key="4">
    <source>
        <dbReference type="EMBL" id="UYV61142.1"/>
    </source>
</evidence>
<dbReference type="Gene3D" id="1.10.8.270">
    <property type="entry name" value="putative rabgap domain of human tbc1 domain family member 14 like domains"/>
    <property type="match status" value="1"/>
</dbReference>
<dbReference type="PROSITE" id="PS50086">
    <property type="entry name" value="TBC_RABGAP"/>
    <property type="match status" value="1"/>
</dbReference>
<reference evidence="4 5" key="1">
    <citation type="submission" date="2022-01" db="EMBL/GenBank/DDBJ databases">
        <title>A chromosomal length assembly of Cordylochernes scorpioides.</title>
        <authorList>
            <person name="Zeh D."/>
            <person name="Zeh J."/>
        </authorList>
    </citation>
    <scope>NUCLEOTIDE SEQUENCE [LARGE SCALE GENOMIC DNA]</scope>
    <source>
        <strain evidence="4">IN4F17</strain>
        <tissue evidence="4">Whole Body</tissue>
    </source>
</reference>
<dbReference type="PANTHER" id="PTHR22957">
    <property type="entry name" value="TBC1 DOMAIN FAMILY MEMBER GTPASE-ACTIVATING PROTEIN"/>
    <property type="match status" value="1"/>
</dbReference>
<dbReference type="PANTHER" id="PTHR22957:SF333">
    <property type="entry name" value="TBC1 DOMAIN FAMILY MEMBER 25"/>
    <property type="match status" value="1"/>
</dbReference>
<dbReference type="InterPro" id="IPR000195">
    <property type="entry name" value="Rab-GAP-TBC_dom"/>
</dbReference>
<dbReference type="InterPro" id="IPR035969">
    <property type="entry name" value="Rab-GAP_TBC_sf"/>
</dbReference>
<keyword evidence="1" id="KW-0343">GTPase activation</keyword>
<feature type="domain" description="Rab-GAP TBC" evidence="3">
    <location>
        <begin position="75"/>
        <end position="285"/>
    </location>
</feature>
<dbReference type="EMBL" id="CP092863">
    <property type="protein sequence ID" value="UYV61142.1"/>
    <property type="molecule type" value="Genomic_DNA"/>
</dbReference>
<gene>
    <name evidence="4" type="ORF">LAZ67_1003566</name>
</gene>
<feature type="compositionally biased region" description="Polar residues" evidence="2">
    <location>
        <begin position="361"/>
        <end position="388"/>
    </location>
</feature>
<accession>A0ABY6K0H5</accession>
<evidence type="ECO:0000256" key="2">
    <source>
        <dbReference type="SAM" id="MobiDB-lite"/>
    </source>
</evidence>
<name>A0ABY6K0H5_9ARAC</name>
<organism evidence="4 5">
    <name type="scientific">Cordylochernes scorpioides</name>
    <dbReference type="NCBI Taxonomy" id="51811"/>
    <lineage>
        <taxon>Eukaryota</taxon>
        <taxon>Metazoa</taxon>
        <taxon>Ecdysozoa</taxon>
        <taxon>Arthropoda</taxon>
        <taxon>Chelicerata</taxon>
        <taxon>Arachnida</taxon>
        <taxon>Pseudoscorpiones</taxon>
        <taxon>Cheliferoidea</taxon>
        <taxon>Chernetidae</taxon>
        <taxon>Cordylochernes</taxon>
    </lineage>
</organism>
<dbReference type="SMART" id="SM00164">
    <property type="entry name" value="TBC"/>
    <property type="match status" value="1"/>
</dbReference>
<evidence type="ECO:0000259" key="3">
    <source>
        <dbReference type="PROSITE" id="PS50086"/>
    </source>
</evidence>
<protein>
    <submittedName>
        <fullName evidence="4">TBC1D25</fullName>
    </submittedName>
</protein>
<proteinExistence type="predicted"/>
<dbReference type="Pfam" id="PF00566">
    <property type="entry name" value="RabGAP-TBC"/>
    <property type="match status" value="1"/>
</dbReference>
<dbReference type="Proteomes" id="UP001235939">
    <property type="component" value="Chromosome 01"/>
</dbReference>
<sequence>MYDFQRLNKEQAAICLCVSQMEKTISLVQKAFNLSDGDTVPIYPPLTDSKFHQYLDGNGEVIRPMEFRKTVFHGGIEPTLRKVVWKHLLNVYPCGLTAKERIAYMKQKGLEYQHLKSIWKDMLATGAVSDEVKYIVNMVRKDVLRTDRTHAFYAGPDDNANVVSLFNILITYALNHPSVSYCQGMSDLASPILVTMKDEAHAYVCFCALMHRLKPNFSTDGEAMTLKFQHLTELLEYYDPEFFEYLKERGADDILFCYRWLLLELKREFAFDDALHMLEVLWSSIPANPPQHGLPLWEVQFNPQTQHLHSRTNPFSKVRTLRKHNSFSAVSTNSHLPSDHKTLQRACKSEDISDIVESSINLSQGNDSTTSSSISLDAPMQPSTTGNIPTIPEDNVAYKQRAPYKLPPPNELGGGNPFMLYICLTILLQHRNTLLRSHMDYNEIAMYFDKLVRKHNVHQVLHQARTIFKEYLHSGDYDRSWLCDPRV</sequence>
<feature type="region of interest" description="Disordered" evidence="2">
    <location>
        <begin position="361"/>
        <end position="391"/>
    </location>
</feature>
<keyword evidence="5" id="KW-1185">Reference proteome</keyword>
<dbReference type="Gene3D" id="1.10.472.80">
    <property type="entry name" value="Ypt/Rab-GAP domain of gyp1p, domain 3"/>
    <property type="match status" value="1"/>
</dbReference>
<evidence type="ECO:0000313" key="5">
    <source>
        <dbReference type="Proteomes" id="UP001235939"/>
    </source>
</evidence>
<evidence type="ECO:0000256" key="1">
    <source>
        <dbReference type="ARBA" id="ARBA00022468"/>
    </source>
</evidence>